<organism evidence="2 3">
    <name type="scientific">Lactobacillus mulieris</name>
    <dbReference type="NCBI Taxonomy" id="2508708"/>
    <lineage>
        <taxon>Bacteria</taxon>
        <taxon>Bacillati</taxon>
        <taxon>Bacillota</taxon>
        <taxon>Bacilli</taxon>
        <taxon>Lactobacillales</taxon>
        <taxon>Lactobacillaceae</taxon>
        <taxon>Lactobacillus</taxon>
    </lineage>
</organism>
<accession>A0AAP3M446</accession>
<proteinExistence type="predicted"/>
<feature type="coiled-coil region" evidence="1">
    <location>
        <begin position="112"/>
        <end position="139"/>
    </location>
</feature>
<comment type="caution">
    <text evidence="2">The sequence shown here is derived from an EMBL/GenBank/DDBJ whole genome shotgun (WGS) entry which is preliminary data.</text>
</comment>
<dbReference type="AlphaFoldDB" id="A0AAP3M446"/>
<dbReference type="SUPFAM" id="SSF47413">
    <property type="entry name" value="lambda repressor-like DNA-binding domains"/>
    <property type="match status" value="1"/>
</dbReference>
<sequence>MTIGDALKEVQVELGLTAEEMTAGVISKGTYSKVINNKTRLSSDLLLKILFSHGIDIEVFFNKTKDTYAPKNIIIEEKLSQEFGAAFNNHDLVSATDCLKKIQKQNNNPYLLQRAQIGVAFLSNTIEQLDKNLAQLIVNELNTHENWVSNLQALKLFSNSMLVLSDEKVEVLMKIFFIRLKRMNIKSETMIERYAIICSNYLHWKYDSLKQAKSQEKNKHKRNISKSIKYLTKLDKSPRFLIYKILGNYYKNIFTGDIDFAINIKHHLKELGFTSLTKNWPI</sequence>
<gene>
    <name evidence="2" type="ORF">L2422_04255</name>
</gene>
<dbReference type="EMBL" id="JAKHLF010000005">
    <property type="protein sequence ID" value="MCZ3844732.1"/>
    <property type="molecule type" value="Genomic_DNA"/>
</dbReference>
<dbReference type="Gene3D" id="1.10.260.40">
    <property type="entry name" value="lambda repressor-like DNA-binding domains"/>
    <property type="match status" value="1"/>
</dbReference>
<keyword evidence="1" id="KW-0175">Coiled coil</keyword>
<evidence type="ECO:0000313" key="2">
    <source>
        <dbReference type="EMBL" id="MCZ3844732.1"/>
    </source>
</evidence>
<evidence type="ECO:0000256" key="1">
    <source>
        <dbReference type="SAM" id="Coils"/>
    </source>
</evidence>
<dbReference type="RefSeq" id="WP_269255612.1">
    <property type="nucleotide sequence ID" value="NZ_JAKHKO010000003.1"/>
</dbReference>
<protein>
    <submittedName>
        <fullName evidence="2">Helix-turn-helix domain-containing protein</fullName>
    </submittedName>
</protein>
<dbReference type="InterPro" id="IPR001387">
    <property type="entry name" value="Cro/C1-type_HTH"/>
</dbReference>
<dbReference type="Proteomes" id="UP001213015">
    <property type="component" value="Unassembled WGS sequence"/>
</dbReference>
<dbReference type="GO" id="GO:0003677">
    <property type="term" value="F:DNA binding"/>
    <property type="evidence" value="ECO:0007669"/>
    <property type="project" value="InterPro"/>
</dbReference>
<dbReference type="InterPro" id="IPR010982">
    <property type="entry name" value="Lambda_DNA-bd_dom_sf"/>
</dbReference>
<dbReference type="CDD" id="cd00093">
    <property type="entry name" value="HTH_XRE"/>
    <property type="match status" value="1"/>
</dbReference>
<evidence type="ECO:0000313" key="3">
    <source>
        <dbReference type="Proteomes" id="UP001213015"/>
    </source>
</evidence>
<name>A0AAP3M446_9LACO</name>
<reference evidence="2" key="1">
    <citation type="submission" date="2022-01" db="EMBL/GenBank/DDBJ databases">
        <title>VMRC isolate genome collection.</title>
        <authorList>
            <person name="France M."/>
            <person name="Rutt L."/>
            <person name="Humphrys M."/>
            <person name="Ravel J."/>
        </authorList>
    </citation>
    <scope>NUCLEOTIDE SEQUENCE</scope>
    <source>
        <strain evidence="2">C0127B5</strain>
    </source>
</reference>